<organism evidence="2 3">
    <name type="scientific">Stylosanthes scabra</name>
    <dbReference type="NCBI Taxonomy" id="79078"/>
    <lineage>
        <taxon>Eukaryota</taxon>
        <taxon>Viridiplantae</taxon>
        <taxon>Streptophyta</taxon>
        <taxon>Embryophyta</taxon>
        <taxon>Tracheophyta</taxon>
        <taxon>Spermatophyta</taxon>
        <taxon>Magnoliopsida</taxon>
        <taxon>eudicotyledons</taxon>
        <taxon>Gunneridae</taxon>
        <taxon>Pentapetalae</taxon>
        <taxon>rosids</taxon>
        <taxon>fabids</taxon>
        <taxon>Fabales</taxon>
        <taxon>Fabaceae</taxon>
        <taxon>Papilionoideae</taxon>
        <taxon>50 kb inversion clade</taxon>
        <taxon>dalbergioids sensu lato</taxon>
        <taxon>Dalbergieae</taxon>
        <taxon>Pterocarpus clade</taxon>
        <taxon>Stylosanthes</taxon>
    </lineage>
</organism>
<dbReference type="Proteomes" id="UP001341840">
    <property type="component" value="Unassembled WGS sequence"/>
</dbReference>
<gene>
    <name evidence="2" type="ORF">PIB30_103771</name>
</gene>
<accession>A0ABU6UX60</accession>
<feature type="compositionally biased region" description="Basic and acidic residues" evidence="1">
    <location>
        <begin position="1"/>
        <end position="27"/>
    </location>
</feature>
<protein>
    <submittedName>
        <fullName evidence="2">Uncharacterized protein</fullName>
    </submittedName>
</protein>
<evidence type="ECO:0000313" key="3">
    <source>
        <dbReference type="Proteomes" id="UP001341840"/>
    </source>
</evidence>
<sequence>NDKEEKLGTENKENRGGKIQETEKTEAKSSPWLTQVTFGQSYNMVQTWHSLEGRKLNTTKPRSRLSH</sequence>
<feature type="region of interest" description="Disordered" evidence="1">
    <location>
        <begin position="1"/>
        <end position="30"/>
    </location>
</feature>
<reference evidence="2 3" key="1">
    <citation type="journal article" date="2023" name="Plants (Basel)">
        <title>Bridging the Gap: Combining Genomics and Transcriptomics Approaches to Understand Stylosanthes scabra, an Orphan Legume from the Brazilian Caatinga.</title>
        <authorList>
            <person name="Ferreira-Neto J.R.C."/>
            <person name="da Silva M.D."/>
            <person name="Binneck E."/>
            <person name="de Melo N.F."/>
            <person name="da Silva R.H."/>
            <person name="de Melo A.L.T.M."/>
            <person name="Pandolfi V."/>
            <person name="Bustamante F.O."/>
            <person name="Brasileiro-Vidal A.C."/>
            <person name="Benko-Iseppon A.M."/>
        </authorList>
    </citation>
    <scope>NUCLEOTIDE SEQUENCE [LARGE SCALE GENOMIC DNA]</scope>
    <source>
        <tissue evidence="2">Leaves</tissue>
    </source>
</reference>
<comment type="caution">
    <text evidence="2">The sequence shown here is derived from an EMBL/GenBank/DDBJ whole genome shotgun (WGS) entry which is preliminary data.</text>
</comment>
<proteinExistence type="predicted"/>
<dbReference type="EMBL" id="JASCZI010124271">
    <property type="protein sequence ID" value="MED6165872.1"/>
    <property type="molecule type" value="Genomic_DNA"/>
</dbReference>
<feature type="non-terminal residue" evidence="2">
    <location>
        <position position="1"/>
    </location>
</feature>
<feature type="non-terminal residue" evidence="2">
    <location>
        <position position="67"/>
    </location>
</feature>
<name>A0ABU6UX60_9FABA</name>
<evidence type="ECO:0000313" key="2">
    <source>
        <dbReference type="EMBL" id="MED6165872.1"/>
    </source>
</evidence>
<evidence type="ECO:0000256" key="1">
    <source>
        <dbReference type="SAM" id="MobiDB-lite"/>
    </source>
</evidence>
<keyword evidence="3" id="KW-1185">Reference proteome</keyword>